<sequence length="610" mass="65393">MLFAGTTLVAALAGLASLAEGKVMESLHGVPQGWQAVRKPAAETKLMFRIAMNQPAEGLVEQMLFDISTPGHAKYGQHLKRDELKELLRPNPQATSAVIAWLKESGISAEHIVDDGEWINFWTDVAGAEKMLDTKFQIYGAKQKDLEKIRTLQYSVPEELHKYIDMIQPTTRFGQLQAQTSQVHDVHILGDASSANVAAVNATCNSTVTPDCLRSLYHVTEVPGLNPKKVGHMGINGFLEEYARYNDFEQFTSLYAPYLAHSNFTYQLINGGKNDQASANDSVEANLDAQYALALSYPVNATYFSTGGRGPIIPDLDQPVAAAAQNEPYLDFLNYILGQPDDKLPHTLTTSYGEDEQSVPESYNRRVCSMFGQLGARGVSVLFSSGDTGPGSACQSNDGKNTTKFNPIFPASCITVTSVGGTVGVNPERAVSFSSGGFSERFSRPSYQDAAVKGYLKQIGDTFKGLYNPHGRGFPDVAAQGRGFQVVDKGKVVNVGGTSASSPTFAGIVALLNAARLSNGQRPLGFLNPWLYSDGKLGLTDIVDGGSKGCTGKDIYSGLASPLVIGAGWNATKGWDPVTGLGTPLFDRLLTQVTQKGYGYGGGYGGGYQA</sequence>
<dbReference type="Gene3D" id="3.40.50.200">
    <property type="entry name" value="Peptidase S8/S53 domain"/>
    <property type="match status" value="1"/>
</dbReference>
<comment type="subcellular location">
    <subcellularLocation>
        <location evidence="3">Secreted</location>
        <location evidence="3">Extracellular space</location>
    </subcellularLocation>
</comment>
<dbReference type="OrthoDB" id="409122at2759"/>
<evidence type="ECO:0000256" key="12">
    <source>
        <dbReference type="ARBA" id="ARBA00023026"/>
    </source>
</evidence>
<dbReference type="SUPFAM" id="SSF52743">
    <property type="entry name" value="Subtilisin-like"/>
    <property type="match status" value="1"/>
</dbReference>
<dbReference type="GO" id="GO:0004252">
    <property type="term" value="F:serine-type endopeptidase activity"/>
    <property type="evidence" value="ECO:0007669"/>
    <property type="project" value="UniProtKB-UniRule"/>
</dbReference>
<feature type="binding site" evidence="15">
    <location>
        <position position="541"/>
    </location>
    <ligand>
        <name>Ca(2+)</name>
        <dbReference type="ChEBI" id="CHEBI:29108"/>
    </ligand>
</feature>
<gene>
    <name evidence="18" type="ORF">K461DRAFT_220902</name>
</gene>
<dbReference type="SMART" id="SM00944">
    <property type="entry name" value="Pro-kuma_activ"/>
    <property type="match status" value="1"/>
</dbReference>
<feature type="binding site" evidence="15">
    <location>
        <position position="542"/>
    </location>
    <ligand>
        <name>Ca(2+)</name>
        <dbReference type="ChEBI" id="CHEBI:29108"/>
    </ligand>
</feature>
<proteinExistence type="predicted"/>
<evidence type="ECO:0000256" key="6">
    <source>
        <dbReference type="ARBA" id="ARBA00022670"/>
    </source>
</evidence>
<keyword evidence="10 15" id="KW-0720">Serine protease</keyword>
<reference evidence="18" key="1">
    <citation type="journal article" date="2020" name="Stud. Mycol.">
        <title>101 Dothideomycetes genomes: a test case for predicting lifestyles and emergence of pathogens.</title>
        <authorList>
            <person name="Haridas S."/>
            <person name="Albert R."/>
            <person name="Binder M."/>
            <person name="Bloem J."/>
            <person name="Labutti K."/>
            <person name="Salamov A."/>
            <person name="Andreopoulos B."/>
            <person name="Baker S."/>
            <person name="Barry K."/>
            <person name="Bills G."/>
            <person name="Bluhm B."/>
            <person name="Cannon C."/>
            <person name="Castanera R."/>
            <person name="Culley D."/>
            <person name="Daum C."/>
            <person name="Ezra D."/>
            <person name="Gonzalez J."/>
            <person name="Henrissat B."/>
            <person name="Kuo A."/>
            <person name="Liang C."/>
            <person name="Lipzen A."/>
            <person name="Lutzoni F."/>
            <person name="Magnuson J."/>
            <person name="Mondo S."/>
            <person name="Nolan M."/>
            <person name="Ohm R."/>
            <person name="Pangilinan J."/>
            <person name="Park H.-J."/>
            <person name="Ramirez L."/>
            <person name="Alfaro M."/>
            <person name="Sun H."/>
            <person name="Tritt A."/>
            <person name="Yoshinaga Y."/>
            <person name="Zwiers L.-H."/>
            <person name="Turgeon B."/>
            <person name="Goodwin S."/>
            <person name="Spatafora J."/>
            <person name="Crous P."/>
            <person name="Grigoriev I."/>
        </authorList>
    </citation>
    <scope>NUCLEOTIDE SEQUENCE</scope>
    <source>
        <strain evidence="18">CBS 260.36</strain>
    </source>
</reference>
<keyword evidence="12" id="KW-0843">Virulence</keyword>
<feature type="active site" description="Charge relay system" evidence="15">
    <location>
        <position position="284"/>
    </location>
</feature>
<evidence type="ECO:0000256" key="9">
    <source>
        <dbReference type="ARBA" id="ARBA00022801"/>
    </source>
</evidence>
<dbReference type="Proteomes" id="UP000799439">
    <property type="component" value="Unassembled WGS sequence"/>
</dbReference>
<comment type="function">
    <text evidence="2">Secreted tripeptidyl-peptidase which degrades proteins at acidic pHs and is involved in virulence.</text>
</comment>
<dbReference type="CDD" id="cd04056">
    <property type="entry name" value="Peptidases_S53"/>
    <property type="match status" value="1"/>
</dbReference>
<dbReference type="GO" id="GO:0046872">
    <property type="term" value="F:metal ion binding"/>
    <property type="evidence" value="ECO:0007669"/>
    <property type="project" value="UniProtKB-UniRule"/>
</dbReference>
<evidence type="ECO:0000256" key="13">
    <source>
        <dbReference type="ARBA" id="ARBA00023145"/>
    </source>
</evidence>
<evidence type="ECO:0000256" key="3">
    <source>
        <dbReference type="ARBA" id="ARBA00004239"/>
    </source>
</evidence>
<feature type="chain" id="PRO_5040420937" description="tripeptidyl-peptidase II" evidence="16">
    <location>
        <begin position="22"/>
        <end position="610"/>
    </location>
</feature>
<dbReference type="GO" id="GO:0008240">
    <property type="term" value="F:tripeptidyl-peptidase activity"/>
    <property type="evidence" value="ECO:0007669"/>
    <property type="project" value="UniProtKB-EC"/>
</dbReference>
<dbReference type="CDD" id="cd11377">
    <property type="entry name" value="Pro-peptidase_S53"/>
    <property type="match status" value="1"/>
</dbReference>
<dbReference type="InterPro" id="IPR050819">
    <property type="entry name" value="Tripeptidyl-peptidase_I"/>
</dbReference>
<evidence type="ECO:0000256" key="4">
    <source>
        <dbReference type="ARBA" id="ARBA00012462"/>
    </source>
</evidence>
<dbReference type="PANTHER" id="PTHR14218:SF35">
    <property type="entry name" value="PEPTIDASE S53 DOMAIN-CONTAINING PROTEIN"/>
    <property type="match status" value="1"/>
</dbReference>
<evidence type="ECO:0000256" key="7">
    <source>
        <dbReference type="ARBA" id="ARBA00022723"/>
    </source>
</evidence>
<evidence type="ECO:0000256" key="8">
    <source>
        <dbReference type="ARBA" id="ARBA00022729"/>
    </source>
</evidence>
<keyword evidence="11 15" id="KW-0106">Calcium</keyword>
<dbReference type="FunFam" id="3.40.50.200:FF:000015">
    <property type="entry name" value="Tripeptidyl peptidase A"/>
    <property type="match status" value="1"/>
</dbReference>
<evidence type="ECO:0000256" key="1">
    <source>
        <dbReference type="ARBA" id="ARBA00001910"/>
    </source>
</evidence>
<dbReference type="GO" id="GO:0006508">
    <property type="term" value="P:proteolysis"/>
    <property type="evidence" value="ECO:0007669"/>
    <property type="project" value="UniProtKB-KW"/>
</dbReference>
<evidence type="ECO:0000256" key="10">
    <source>
        <dbReference type="ARBA" id="ARBA00022825"/>
    </source>
</evidence>
<keyword evidence="9 15" id="KW-0378">Hydrolase</keyword>
<dbReference type="InterPro" id="IPR030400">
    <property type="entry name" value="Sedolisin_dom"/>
</dbReference>
<evidence type="ECO:0000256" key="14">
    <source>
        <dbReference type="ARBA" id="ARBA00023180"/>
    </source>
</evidence>
<comment type="catalytic activity">
    <reaction evidence="1">
        <text>Release of an N-terminal tripeptide from a polypeptide.</text>
        <dbReference type="EC" id="3.4.14.10"/>
    </reaction>
</comment>
<feature type="signal peptide" evidence="16">
    <location>
        <begin position="1"/>
        <end position="21"/>
    </location>
</feature>
<protein>
    <recommendedName>
        <fullName evidence="4">tripeptidyl-peptidase II</fullName>
        <ecNumber evidence="4">3.4.14.10</ecNumber>
    </recommendedName>
</protein>
<dbReference type="InterPro" id="IPR036852">
    <property type="entry name" value="Peptidase_S8/S53_dom_sf"/>
</dbReference>
<evidence type="ECO:0000256" key="15">
    <source>
        <dbReference type="PROSITE-ProRule" id="PRU01032"/>
    </source>
</evidence>
<dbReference type="InterPro" id="IPR015366">
    <property type="entry name" value="S53_propep"/>
</dbReference>
<keyword evidence="8 16" id="KW-0732">Signal</keyword>
<dbReference type="PROSITE" id="PS00138">
    <property type="entry name" value="SUBTILASE_SER"/>
    <property type="match status" value="1"/>
</dbReference>
<keyword evidence="7 15" id="KW-0479">Metal-binding</keyword>
<dbReference type="GO" id="GO:0005576">
    <property type="term" value="C:extracellular region"/>
    <property type="evidence" value="ECO:0007669"/>
    <property type="project" value="UniProtKB-SubCell"/>
</dbReference>
<accession>A0A9P4JC07</accession>
<dbReference type="SUPFAM" id="SSF54897">
    <property type="entry name" value="Protease propeptides/inhibitors"/>
    <property type="match status" value="1"/>
</dbReference>
<keyword evidence="6 15" id="KW-0645">Protease</keyword>
<evidence type="ECO:0000313" key="18">
    <source>
        <dbReference type="EMBL" id="KAF2156079.1"/>
    </source>
</evidence>
<dbReference type="PROSITE" id="PS51695">
    <property type="entry name" value="SEDOLISIN"/>
    <property type="match status" value="1"/>
</dbReference>
<dbReference type="EC" id="3.4.14.10" evidence="4"/>
<feature type="binding site" evidence="15">
    <location>
        <position position="576"/>
    </location>
    <ligand>
        <name>Ca(2+)</name>
        <dbReference type="ChEBI" id="CHEBI:29108"/>
    </ligand>
</feature>
<dbReference type="EMBL" id="ML996082">
    <property type="protein sequence ID" value="KAF2156079.1"/>
    <property type="molecule type" value="Genomic_DNA"/>
</dbReference>
<comment type="cofactor">
    <cofactor evidence="15">
        <name>Ca(2+)</name>
        <dbReference type="ChEBI" id="CHEBI:29108"/>
    </cofactor>
    <text evidence="15">Binds 1 Ca(2+) ion per subunit.</text>
</comment>
<name>A0A9P4JC07_9PEZI</name>
<comment type="caution">
    <text evidence="18">The sequence shown here is derived from an EMBL/GenBank/DDBJ whole genome shotgun (WGS) entry which is preliminary data.</text>
</comment>
<keyword evidence="5" id="KW-0964">Secreted</keyword>
<dbReference type="PANTHER" id="PTHR14218">
    <property type="entry name" value="PROTEASE S8 TRIPEPTIDYL PEPTIDASE I CLN2"/>
    <property type="match status" value="1"/>
</dbReference>
<keyword evidence="13" id="KW-0865">Zymogen</keyword>
<evidence type="ECO:0000256" key="5">
    <source>
        <dbReference type="ARBA" id="ARBA00022525"/>
    </source>
</evidence>
<evidence type="ECO:0000256" key="16">
    <source>
        <dbReference type="SAM" id="SignalP"/>
    </source>
</evidence>
<evidence type="ECO:0000313" key="19">
    <source>
        <dbReference type="Proteomes" id="UP000799439"/>
    </source>
</evidence>
<feature type="active site" description="Charge relay system" evidence="15">
    <location>
        <position position="288"/>
    </location>
</feature>
<keyword evidence="19" id="KW-1185">Reference proteome</keyword>
<keyword evidence="14" id="KW-0325">Glycoprotein</keyword>
<dbReference type="Pfam" id="PF09286">
    <property type="entry name" value="Pro-kuma_activ"/>
    <property type="match status" value="1"/>
</dbReference>
<dbReference type="InterPro" id="IPR023828">
    <property type="entry name" value="Peptidase_S8_Ser-AS"/>
</dbReference>
<feature type="active site" description="Charge relay system" evidence="15">
    <location>
        <position position="499"/>
    </location>
</feature>
<evidence type="ECO:0000259" key="17">
    <source>
        <dbReference type="PROSITE" id="PS51695"/>
    </source>
</evidence>
<evidence type="ECO:0000256" key="11">
    <source>
        <dbReference type="ARBA" id="ARBA00022837"/>
    </source>
</evidence>
<evidence type="ECO:0000256" key="2">
    <source>
        <dbReference type="ARBA" id="ARBA00002451"/>
    </source>
</evidence>
<feature type="domain" description="Peptidase S53" evidence="17">
    <location>
        <begin position="207"/>
        <end position="596"/>
    </location>
</feature>
<organism evidence="18 19">
    <name type="scientific">Myriangium duriaei CBS 260.36</name>
    <dbReference type="NCBI Taxonomy" id="1168546"/>
    <lineage>
        <taxon>Eukaryota</taxon>
        <taxon>Fungi</taxon>
        <taxon>Dikarya</taxon>
        <taxon>Ascomycota</taxon>
        <taxon>Pezizomycotina</taxon>
        <taxon>Dothideomycetes</taxon>
        <taxon>Dothideomycetidae</taxon>
        <taxon>Myriangiales</taxon>
        <taxon>Myriangiaceae</taxon>
        <taxon>Myriangium</taxon>
    </lineage>
</organism>
<feature type="binding site" evidence="15">
    <location>
        <position position="574"/>
    </location>
    <ligand>
        <name>Ca(2+)</name>
        <dbReference type="ChEBI" id="CHEBI:29108"/>
    </ligand>
</feature>
<dbReference type="AlphaFoldDB" id="A0A9P4JC07"/>